<evidence type="ECO:0000256" key="2">
    <source>
        <dbReference type="ARBA" id="ARBA00023015"/>
    </source>
</evidence>
<gene>
    <name evidence="8" type="ORF">QYE76_063650</name>
</gene>
<dbReference type="InterPro" id="IPR044837">
    <property type="entry name" value="REM16-like"/>
</dbReference>
<dbReference type="SMART" id="SM01019">
    <property type="entry name" value="B3"/>
    <property type="match status" value="3"/>
</dbReference>
<evidence type="ECO:0000256" key="5">
    <source>
        <dbReference type="ARBA" id="ARBA00023242"/>
    </source>
</evidence>
<dbReference type="AlphaFoldDB" id="A0AAD8W8D9"/>
<dbReference type="Gene3D" id="2.40.330.10">
    <property type="entry name" value="DNA-binding pseudobarrel domain"/>
    <property type="match status" value="3"/>
</dbReference>
<evidence type="ECO:0000256" key="6">
    <source>
        <dbReference type="SAM" id="MobiDB-lite"/>
    </source>
</evidence>
<proteinExistence type="predicted"/>
<dbReference type="Proteomes" id="UP001231189">
    <property type="component" value="Unassembled WGS sequence"/>
</dbReference>
<feature type="region of interest" description="Disordered" evidence="6">
    <location>
        <begin position="567"/>
        <end position="610"/>
    </location>
</feature>
<feature type="compositionally biased region" description="Basic and acidic residues" evidence="6">
    <location>
        <begin position="227"/>
        <end position="244"/>
    </location>
</feature>
<feature type="domain" description="TF-B3" evidence="7">
    <location>
        <begin position="649"/>
        <end position="744"/>
    </location>
</feature>
<dbReference type="GO" id="GO:0003677">
    <property type="term" value="F:DNA binding"/>
    <property type="evidence" value="ECO:0007669"/>
    <property type="project" value="UniProtKB-KW"/>
</dbReference>
<evidence type="ECO:0000256" key="3">
    <source>
        <dbReference type="ARBA" id="ARBA00023125"/>
    </source>
</evidence>
<comment type="caution">
    <text evidence="8">The sequence shown here is derived from an EMBL/GenBank/DDBJ whole genome shotgun (WGS) entry which is preliminary data.</text>
</comment>
<keyword evidence="4" id="KW-0804">Transcription</keyword>
<feature type="region of interest" description="Disordered" evidence="6">
    <location>
        <begin position="218"/>
        <end position="310"/>
    </location>
</feature>
<dbReference type="EMBL" id="JAUUTY010000004">
    <property type="protein sequence ID" value="KAK1645845.1"/>
    <property type="molecule type" value="Genomic_DNA"/>
</dbReference>
<evidence type="ECO:0000313" key="8">
    <source>
        <dbReference type="EMBL" id="KAK1645845.1"/>
    </source>
</evidence>
<dbReference type="InterPro" id="IPR003340">
    <property type="entry name" value="B3_DNA-bd"/>
</dbReference>
<feature type="compositionally biased region" description="Low complexity" evidence="6">
    <location>
        <begin position="375"/>
        <end position="386"/>
    </location>
</feature>
<feature type="region of interest" description="Disordered" evidence="6">
    <location>
        <begin position="526"/>
        <end position="553"/>
    </location>
</feature>
<protein>
    <recommendedName>
        <fullName evidence="7">TF-B3 domain-containing protein</fullName>
    </recommendedName>
</protein>
<comment type="subcellular location">
    <subcellularLocation>
        <location evidence="1">Nucleus</location>
    </subcellularLocation>
</comment>
<feature type="domain" description="TF-B3" evidence="7">
    <location>
        <begin position="429"/>
        <end position="524"/>
    </location>
</feature>
<keyword evidence="3" id="KW-0238">DNA-binding</keyword>
<dbReference type="Pfam" id="PF02362">
    <property type="entry name" value="B3"/>
    <property type="match status" value="3"/>
</dbReference>
<feature type="compositionally biased region" description="Polar residues" evidence="6">
    <location>
        <begin position="359"/>
        <end position="374"/>
    </location>
</feature>
<organism evidence="8 9">
    <name type="scientific">Lolium multiflorum</name>
    <name type="common">Italian ryegrass</name>
    <name type="synonym">Lolium perenne subsp. multiflorum</name>
    <dbReference type="NCBI Taxonomy" id="4521"/>
    <lineage>
        <taxon>Eukaryota</taxon>
        <taxon>Viridiplantae</taxon>
        <taxon>Streptophyta</taxon>
        <taxon>Embryophyta</taxon>
        <taxon>Tracheophyta</taxon>
        <taxon>Spermatophyta</taxon>
        <taxon>Magnoliopsida</taxon>
        <taxon>Liliopsida</taxon>
        <taxon>Poales</taxon>
        <taxon>Poaceae</taxon>
        <taxon>BOP clade</taxon>
        <taxon>Pooideae</taxon>
        <taxon>Poodae</taxon>
        <taxon>Poeae</taxon>
        <taxon>Poeae Chloroplast Group 2 (Poeae type)</taxon>
        <taxon>Loliodinae</taxon>
        <taxon>Loliinae</taxon>
        <taxon>Lolium</taxon>
    </lineage>
</organism>
<dbReference type="SUPFAM" id="SSF101936">
    <property type="entry name" value="DNA-binding pseudobarrel domain"/>
    <property type="match status" value="3"/>
</dbReference>
<dbReference type="PANTHER" id="PTHR31391">
    <property type="entry name" value="B3 DOMAIN-CONTAINING PROTEIN OS11G0197600-RELATED"/>
    <property type="match status" value="1"/>
</dbReference>
<sequence>MFFPIQAREEKGKSPFLFSVPLVHKPNHCGPMVHSLLSVSVSPHPNISGWEPRGPVARGSVPPFFAKISVRPLTDLLKSLTTCTRSYHRFFMSREKMGCERCKRRDELDYCNLDDREKHFLMFMLDGCAQEMIIPDDFLKRFRGEIPREMKLETQNGHSYTIGVAKYPDKLVLREGWGAFVETYDLHTDDCMVFRYKGDSKFDVIVFDRFGLEKASSVIVDNAPPPPRERERHNSGTENSERSHGHSLPKETPSPTEYSNHSEGRHQPMQRQPPTEDGNRSQGHPQPMRMQSPTENLDNFAGFSPPMEMQQPTENVANLCGHSHPTQMQPCTETLDHSNYHAQTVQMQLPRRRTRKQSKLQSDYSSQGNKTAMPSSSSSSSGDSFSPADDTEVRDAARYTLGWHCTLTTMQKKEVDEKVQFIHSDNPKFVAVMRNFNVTGPVTLTFSKQYVKTYVGDKERNICLQRLNKRWKVHFGGSPILKRIESGWRKFVQENDVEVGDICIFELLKIYELCTMEVHIIRAKDFGRPSQSGDPRVEERRKDGTETVEHCHSRSHPVQMQLGNATVDDSPVHPRPIQMQSPSAEREKRVQRDNWSQGNKRDSLMAEDSGDDMDDLSGCIGVGLKHLTSIQKKAVKEKVQCIDSEIPICVAVMPRTSVTGSFNLTMSKKYVDKYLGDEVRSIWLERHREKYHVTLGRKPLNNRVVRGWAKFVRDNELEKGDICLLELLKHCKVSAMKVHIIRAKNTS</sequence>
<dbReference type="PANTHER" id="PTHR31391:SF132">
    <property type="entry name" value="TF-B3 DOMAIN-CONTAINING PROTEIN"/>
    <property type="match status" value="1"/>
</dbReference>
<dbReference type="GO" id="GO:0005634">
    <property type="term" value="C:nucleus"/>
    <property type="evidence" value="ECO:0007669"/>
    <property type="project" value="UniProtKB-SubCell"/>
</dbReference>
<evidence type="ECO:0000256" key="1">
    <source>
        <dbReference type="ARBA" id="ARBA00004123"/>
    </source>
</evidence>
<accession>A0AAD8W8D9</accession>
<evidence type="ECO:0000259" key="7">
    <source>
        <dbReference type="PROSITE" id="PS50863"/>
    </source>
</evidence>
<feature type="compositionally biased region" description="Polar residues" evidence="6">
    <location>
        <begin position="280"/>
        <end position="297"/>
    </location>
</feature>
<dbReference type="PROSITE" id="PS50863">
    <property type="entry name" value="B3"/>
    <property type="match status" value="3"/>
</dbReference>
<keyword evidence="2" id="KW-0805">Transcription regulation</keyword>
<feature type="region of interest" description="Disordered" evidence="6">
    <location>
        <begin position="346"/>
        <end position="390"/>
    </location>
</feature>
<evidence type="ECO:0000256" key="4">
    <source>
        <dbReference type="ARBA" id="ARBA00023163"/>
    </source>
</evidence>
<feature type="domain" description="TF-B3" evidence="7">
    <location>
        <begin position="117"/>
        <end position="210"/>
    </location>
</feature>
<keyword evidence="9" id="KW-1185">Reference proteome</keyword>
<evidence type="ECO:0000313" key="9">
    <source>
        <dbReference type="Proteomes" id="UP001231189"/>
    </source>
</evidence>
<name>A0AAD8W8D9_LOLMU</name>
<dbReference type="InterPro" id="IPR015300">
    <property type="entry name" value="DNA-bd_pseudobarrel_sf"/>
</dbReference>
<feature type="compositionally biased region" description="Basic and acidic residues" evidence="6">
    <location>
        <begin position="535"/>
        <end position="552"/>
    </location>
</feature>
<reference evidence="8" key="1">
    <citation type="submission" date="2023-07" db="EMBL/GenBank/DDBJ databases">
        <title>A chromosome-level genome assembly of Lolium multiflorum.</title>
        <authorList>
            <person name="Chen Y."/>
            <person name="Copetti D."/>
            <person name="Kolliker R."/>
            <person name="Studer B."/>
        </authorList>
    </citation>
    <scope>NUCLEOTIDE SEQUENCE</scope>
    <source>
        <strain evidence="8">02402/16</strain>
        <tissue evidence="8">Leaf</tissue>
    </source>
</reference>
<dbReference type="CDD" id="cd10017">
    <property type="entry name" value="B3_DNA"/>
    <property type="match status" value="3"/>
</dbReference>
<keyword evidence="5" id="KW-0539">Nucleus</keyword>